<feature type="compositionally biased region" description="Basic and acidic residues" evidence="9">
    <location>
        <begin position="449"/>
        <end position="468"/>
    </location>
</feature>
<dbReference type="PROSITE" id="PS51194">
    <property type="entry name" value="HELICASE_CTER"/>
    <property type="match status" value="1"/>
</dbReference>
<dbReference type="GO" id="GO:0005634">
    <property type="term" value="C:nucleus"/>
    <property type="evidence" value="ECO:0007669"/>
    <property type="project" value="UniProtKB-SubCell"/>
</dbReference>
<feature type="compositionally biased region" description="Acidic residues" evidence="9">
    <location>
        <begin position="489"/>
        <end position="510"/>
    </location>
</feature>
<dbReference type="InterPro" id="IPR000330">
    <property type="entry name" value="SNF2_N"/>
</dbReference>
<dbReference type="GO" id="GO:0016887">
    <property type="term" value="F:ATP hydrolysis activity"/>
    <property type="evidence" value="ECO:0007669"/>
    <property type="project" value="InterPro"/>
</dbReference>
<dbReference type="PANTHER" id="PTHR45797:SF3">
    <property type="entry name" value="TRANSCRIPTIONAL REGULATOR ATRX HOMOLOG"/>
    <property type="match status" value="1"/>
</dbReference>
<feature type="compositionally biased region" description="Acidic residues" evidence="9">
    <location>
        <begin position="571"/>
        <end position="585"/>
    </location>
</feature>
<dbReference type="InterPro" id="IPR014001">
    <property type="entry name" value="Helicase_ATP-bd"/>
</dbReference>
<feature type="region of interest" description="Disordered" evidence="9">
    <location>
        <begin position="390"/>
        <end position="733"/>
    </location>
</feature>
<dbReference type="GO" id="GO:0005524">
    <property type="term" value="F:ATP binding"/>
    <property type="evidence" value="ECO:0007669"/>
    <property type="project" value="UniProtKB-KW"/>
</dbReference>
<dbReference type="Pfam" id="PF00176">
    <property type="entry name" value="SNF2-rel_dom"/>
    <property type="match status" value="1"/>
</dbReference>
<evidence type="ECO:0000259" key="10">
    <source>
        <dbReference type="PROSITE" id="PS51192"/>
    </source>
</evidence>
<keyword evidence="5" id="KW-0347">Helicase</keyword>
<dbReference type="InterPro" id="IPR044574">
    <property type="entry name" value="ARIP4-like"/>
</dbReference>
<feature type="compositionally biased region" description="Basic and acidic residues" evidence="9">
    <location>
        <begin position="410"/>
        <end position="420"/>
    </location>
</feature>
<feature type="compositionally biased region" description="Low complexity" evidence="9">
    <location>
        <begin position="601"/>
        <end position="613"/>
    </location>
</feature>
<dbReference type="GO" id="GO:0003677">
    <property type="term" value="F:DNA binding"/>
    <property type="evidence" value="ECO:0007669"/>
    <property type="project" value="UniProtKB-KW"/>
</dbReference>
<feature type="domain" description="Helicase C-terminal" evidence="11">
    <location>
        <begin position="1272"/>
        <end position="1454"/>
    </location>
</feature>
<dbReference type="Gene3D" id="3.40.50.300">
    <property type="entry name" value="P-loop containing nucleotide triphosphate hydrolases"/>
    <property type="match status" value="1"/>
</dbReference>
<keyword evidence="8" id="KW-0539">Nucleus</keyword>
<dbReference type="SUPFAM" id="SSF52540">
    <property type="entry name" value="P-loop containing nucleoside triphosphate hydrolases"/>
    <property type="match status" value="2"/>
</dbReference>
<keyword evidence="6" id="KW-0067">ATP-binding</keyword>
<feature type="compositionally biased region" description="Low complexity" evidence="9">
    <location>
        <begin position="333"/>
        <end position="343"/>
    </location>
</feature>
<keyword evidence="4" id="KW-0378">Hydrolase</keyword>
<evidence type="ECO:0000259" key="11">
    <source>
        <dbReference type="PROSITE" id="PS51194"/>
    </source>
</evidence>
<dbReference type="Proteomes" id="UP001331761">
    <property type="component" value="Unassembled WGS sequence"/>
</dbReference>
<keyword evidence="3" id="KW-0547">Nucleotide-binding</keyword>
<comment type="subcellular location">
    <subcellularLocation>
        <location evidence="1">Nucleus</location>
    </subcellularLocation>
</comment>
<keyword evidence="13" id="KW-1185">Reference proteome</keyword>
<evidence type="ECO:0000256" key="8">
    <source>
        <dbReference type="ARBA" id="ARBA00023242"/>
    </source>
</evidence>
<dbReference type="Pfam" id="PF00271">
    <property type="entry name" value="Helicase_C"/>
    <property type="match status" value="1"/>
</dbReference>
<dbReference type="InterPro" id="IPR049730">
    <property type="entry name" value="SNF2/RAD54-like_C"/>
</dbReference>
<organism evidence="12 13">
    <name type="scientific">Trichostrongylus colubriformis</name>
    <name type="common">Black scour worm</name>
    <dbReference type="NCBI Taxonomy" id="6319"/>
    <lineage>
        <taxon>Eukaryota</taxon>
        <taxon>Metazoa</taxon>
        <taxon>Ecdysozoa</taxon>
        <taxon>Nematoda</taxon>
        <taxon>Chromadorea</taxon>
        <taxon>Rhabditida</taxon>
        <taxon>Rhabditina</taxon>
        <taxon>Rhabditomorpha</taxon>
        <taxon>Strongyloidea</taxon>
        <taxon>Trichostrongylidae</taxon>
        <taxon>Trichostrongylus</taxon>
    </lineage>
</organism>
<accession>A0AAN8FFZ2</accession>
<gene>
    <name evidence="12" type="ORF">GCK32_006378</name>
</gene>
<dbReference type="InterPro" id="IPR038718">
    <property type="entry name" value="SNF2-like_sf"/>
</dbReference>
<feature type="compositionally biased region" description="Basic residues" evidence="9">
    <location>
        <begin position="1184"/>
        <end position="1193"/>
    </location>
</feature>
<dbReference type="InterPro" id="IPR001650">
    <property type="entry name" value="Helicase_C-like"/>
</dbReference>
<feature type="domain" description="Helicase ATP-binding" evidence="10">
    <location>
        <begin position="812"/>
        <end position="1021"/>
    </location>
</feature>
<dbReference type="Gene3D" id="3.40.50.10810">
    <property type="entry name" value="Tandem AAA-ATPase domain"/>
    <property type="match status" value="1"/>
</dbReference>
<feature type="region of interest" description="Disordered" evidence="9">
    <location>
        <begin position="314"/>
        <end position="348"/>
    </location>
</feature>
<keyword evidence="7" id="KW-0238">DNA-binding</keyword>
<dbReference type="SMART" id="SM00490">
    <property type="entry name" value="HELICc"/>
    <property type="match status" value="1"/>
</dbReference>
<protein>
    <submittedName>
        <fullName evidence="12">Transcriptional regulator ATRX</fullName>
    </submittedName>
</protein>
<dbReference type="GO" id="GO:0004386">
    <property type="term" value="F:helicase activity"/>
    <property type="evidence" value="ECO:0007669"/>
    <property type="project" value="UniProtKB-KW"/>
</dbReference>
<feature type="compositionally biased region" description="Acidic residues" evidence="9">
    <location>
        <begin position="421"/>
        <end position="433"/>
    </location>
</feature>
<dbReference type="CDD" id="cd18793">
    <property type="entry name" value="SF2_C_SNF"/>
    <property type="match status" value="1"/>
</dbReference>
<feature type="compositionally biased region" description="Acidic residues" evidence="9">
    <location>
        <begin position="1161"/>
        <end position="1180"/>
    </location>
</feature>
<feature type="compositionally biased region" description="Basic and acidic residues" evidence="9">
    <location>
        <begin position="710"/>
        <end position="728"/>
    </location>
</feature>
<evidence type="ECO:0000256" key="3">
    <source>
        <dbReference type="ARBA" id="ARBA00022741"/>
    </source>
</evidence>
<evidence type="ECO:0000256" key="6">
    <source>
        <dbReference type="ARBA" id="ARBA00022840"/>
    </source>
</evidence>
<dbReference type="EMBL" id="WIXE01021156">
    <property type="protein sequence ID" value="KAK5968635.1"/>
    <property type="molecule type" value="Genomic_DNA"/>
</dbReference>
<reference evidence="12 13" key="1">
    <citation type="submission" date="2019-10" db="EMBL/GenBank/DDBJ databases">
        <title>Assembly and Annotation for the nematode Trichostrongylus colubriformis.</title>
        <authorList>
            <person name="Martin J."/>
        </authorList>
    </citation>
    <scope>NUCLEOTIDE SEQUENCE [LARGE SCALE GENOMIC DNA]</scope>
    <source>
        <strain evidence="12">G859</strain>
        <tissue evidence="12">Whole worm</tissue>
    </source>
</reference>
<feature type="non-terminal residue" evidence="12">
    <location>
        <position position="1634"/>
    </location>
</feature>
<dbReference type="SMART" id="SM00487">
    <property type="entry name" value="DEXDc"/>
    <property type="match status" value="1"/>
</dbReference>
<evidence type="ECO:0000313" key="12">
    <source>
        <dbReference type="EMBL" id="KAK5968635.1"/>
    </source>
</evidence>
<proteinExistence type="inferred from homology"/>
<evidence type="ECO:0000256" key="1">
    <source>
        <dbReference type="ARBA" id="ARBA00004123"/>
    </source>
</evidence>
<evidence type="ECO:0000313" key="13">
    <source>
        <dbReference type="Proteomes" id="UP001331761"/>
    </source>
</evidence>
<sequence length="1634" mass="183354">MSSLDMIMKMVRSQLNENGATVDLLEEEGRGENSMSCPNLVAEVEGSPVDCAGLLSNGAVSMEARNDVTVASDDLVSGLLALERTLNNHLRGIVAVRKSVEKARRRIGAKGHGTWSLMTRNVEAINSMDLCRAQIERKFSSLIEHWKAAGYDQRSRYAVNSPPSGETCPTYRSQEDDDIIVLDENGEYATESARSAREGDVDMIEIPNDVVCKASISNGNIETLSGMLDAENLAFARKVWEGESSRRPSIAESDLPYGVRILDNENSHIESEGFFASLLAQSNNDQTAIDVTAAHCNGGDGSTVSDVVVETDHSQEQVVQGSLDRNSPPPPLSRHNSSSSLSSEELIRSTGSFRPKPIVVDSVDETDVRILRTGEILFRGELILNKAVSEKTGSKNTSKKAKMVVADEQTNNKDEEKSDGDISDVVSDEDLEMQELIRQEKRKKAGKPPKKEKQARSSKERKGKKGNDDKEEDEDDRILRMANAALNEEMPDFSSDEGNEDLDDVSDPEEIANGKAAGKSQRKLRSATSKPNGSAFLKRLNSKKSNSEEKPNKDSAKGKSSKDKAVRENTDDGDDNEEEEEDEEPVASGRPLTKAEKELAKLAASAQKLLEGSSSDDEKSSASNDVPVKKENQTKRKRRRVVASDSDASVGEQSNSDDEVKSEVDDEEDEIIIARPKSKRKKATTEDSDSDESVKKAKGGKGSRAPKTIMGKDKLKQETLDAEKAEKERRKRLEQKQKEFNGIELVEGVDIASALVGGSKIVQKLKSVVVDPDKNGDPPIPVSVHPSLVRVLKPHQGQGIQFMYDSAFESTDRLEEPGGGGILAHCMGLGKTLQVIAFLHTVMLHPKIQKYAKRVLIVVPKNVVLNWYKEFQKWLDDNDPDLATIEVLELDSFKTYSDRHAALENWYNCEVPSVMIIGYDMFRILTHDDEETKKKRGQPKKPPSKRNKRLLKLQEQFRAFLQDPGPDLVVCDEAHKLKNDESALSKTMVKIRTKRRICLTGTPLQNNLMEYHCMVNFVKPGLLGTKLEFSNRFANIITRGRLKDASPLEVKFMKRRCHVLFEHLKRCVDRKDYRVLMEAIPPKQEYVINVRLTPRQCELYRAFLAGVASDGGRLSKRLLPDYHVLARVWTHPYMLILHEQKQERERMLRDEYSEDEKFINDDESCSDPESDDDDDDDDEVVVVKKSKKKKGRKAQSDDSDSDVIVLTSDDENPSVSNQTGDTRKSKRLNGEDPEMEGRDVETPPEYSGWFTKSGLVSPADRDDYTLSNKLVLLVHILKKCEEIGDKLLVFSQSLESLGLIKRMLEFLDQTGQWFSDGHDAVKADGEKWAWKEGKDYMVIDGSVQSGKRDAVQMKFNNPLNLRARLMLISTRAGSLGTNMVAANRVIIFDACWNPSHDTQSLFRVYRFGQTKPVYIYRFIAQGTMEERIYKRQVTKESTSLRVVDEAQIQRHYDGHDLEELYLFDPKELDPDDADSRPSFAPPKDRLLAEILLSKKDAVVDYFQHDTLFAHVEEEKLSEEELKEAWNDYERDKNMSGIGRSASAAMPGVPGSGMGVNQIGLLQHAQNQMMRAQAIQSLNRDVVYMNCFQIPLMDNDTAMKVTYLKKALEDLLPQIPHEMRGGISEFNSYFINFIT</sequence>
<dbReference type="PROSITE" id="PS51192">
    <property type="entry name" value="HELICASE_ATP_BIND_1"/>
    <property type="match status" value="1"/>
</dbReference>
<evidence type="ECO:0000256" key="2">
    <source>
        <dbReference type="ARBA" id="ARBA00007025"/>
    </source>
</evidence>
<evidence type="ECO:0000256" key="5">
    <source>
        <dbReference type="ARBA" id="ARBA00022806"/>
    </source>
</evidence>
<evidence type="ECO:0000256" key="4">
    <source>
        <dbReference type="ARBA" id="ARBA00022801"/>
    </source>
</evidence>
<feature type="region of interest" description="Disordered" evidence="9">
    <location>
        <begin position="1157"/>
        <end position="1248"/>
    </location>
</feature>
<feature type="compositionally biased region" description="Basic and acidic residues" evidence="9">
    <location>
        <begin position="545"/>
        <end position="570"/>
    </location>
</feature>
<dbReference type="PANTHER" id="PTHR45797">
    <property type="entry name" value="RAD54-LIKE"/>
    <property type="match status" value="1"/>
</dbReference>
<evidence type="ECO:0000256" key="7">
    <source>
        <dbReference type="ARBA" id="ARBA00023125"/>
    </source>
</evidence>
<comment type="caution">
    <text evidence="12">The sequence shown here is derived from an EMBL/GenBank/DDBJ whole genome shotgun (WGS) entry which is preliminary data.</text>
</comment>
<name>A0AAN8FFZ2_TRICO</name>
<comment type="similarity">
    <text evidence="2">Belongs to the SNF2/RAD54 helicase family.</text>
</comment>
<dbReference type="InterPro" id="IPR027417">
    <property type="entry name" value="P-loop_NTPase"/>
</dbReference>
<evidence type="ECO:0000256" key="9">
    <source>
        <dbReference type="SAM" id="MobiDB-lite"/>
    </source>
</evidence>